<comment type="caution">
    <text evidence="3">The sequence shown here is derived from an EMBL/GenBank/DDBJ whole genome shotgun (WGS) entry which is preliminary data.</text>
</comment>
<dbReference type="Proteomes" id="UP001156398">
    <property type="component" value="Unassembled WGS sequence"/>
</dbReference>
<keyword evidence="3" id="KW-0067">ATP-binding</keyword>
<dbReference type="PANTHER" id="PTHR35526">
    <property type="entry name" value="ANTI-SIGMA-F FACTOR RSBW-RELATED"/>
    <property type="match status" value="1"/>
</dbReference>
<dbReference type="Pfam" id="PF13581">
    <property type="entry name" value="HATPase_c_2"/>
    <property type="match status" value="1"/>
</dbReference>
<feature type="domain" description="Histidine kinase/HSP90-like ATPase" evidence="2">
    <location>
        <begin position="14"/>
        <end position="129"/>
    </location>
</feature>
<dbReference type="RefSeq" id="WP_271324222.1">
    <property type="nucleotide sequence ID" value="NZ_JAAGKO020000059.1"/>
</dbReference>
<proteinExistence type="predicted"/>
<evidence type="ECO:0000256" key="1">
    <source>
        <dbReference type="ARBA" id="ARBA00022527"/>
    </source>
</evidence>
<accession>A0ABT6W7L2</accession>
<keyword evidence="4" id="KW-1185">Reference proteome</keyword>
<keyword evidence="1" id="KW-0418">Kinase</keyword>
<sequence length="172" mass="18246">MPTRQPRRCALELEAQPSRAGQVRRIVSAQLRYWNLDPVVDTAILGVTELLTNVHRHAEPDKNCTVTLSLDSGLLTVSVADHDPRPALVGLRTDTLDTGGRGLAMIAALCDSWGCRPTEDGTGKAVWFTLLGPVSAVLVDAAVPADPPARDVLPVPAITLDDLAPPVAVSFA</sequence>
<dbReference type="SUPFAM" id="SSF55874">
    <property type="entry name" value="ATPase domain of HSP90 chaperone/DNA topoisomerase II/histidine kinase"/>
    <property type="match status" value="1"/>
</dbReference>
<name>A0ABT6W7L2_9ACTN</name>
<dbReference type="Gene3D" id="3.30.565.10">
    <property type="entry name" value="Histidine kinase-like ATPase, C-terminal domain"/>
    <property type="match status" value="1"/>
</dbReference>
<evidence type="ECO:0000313" key="4">
    <source>
        <dbReference type="Proteomes" id="UP001156398"/>
    </source>
</evidence>
<dbReference type="EMBL" id="JAAGKO020000059">
    <property type="protein sequence ID" value="MDI5966731.1"/>
    <property type="molecule type" value="Genomic_DNA"/>
</dbReference>
<organism evidence="3 4">
    <name type="scientific">Streptantibioticus silvisoli</name>
    <dbReference type="NCBI Taxonomy" id="2705255"/>
    <lineage>
        <taxon>Bacteria</taxon>
        <taxon>Bacillati</taxon>
        <taxon>Actinomycetota</taxon>
        <taxon>Actinomycetes</taxon>
        <taxon>Kitasatosporales</taxon>
        <taxon>Streptomycetaceae</taxon>
        <taxon>Streptantibioticus</taxon>
    </lineage>
</organism>
<protein>
    <submittedName>
        <fullName evidence="3">ATP-binding protein</fullName>
    </submittedName>
</protein>
<keyword evidence="1" id="KW-0723">Serine/threonine-protein kinase</keyword>
<keyword evidence="3" id="KW-0547">Nucleotide-binding</keyword>
<dbReference type="CDD" id="cd16936">
    <property type="entry name" value="HATPase_RsbW-like"/>
    <property type="match status" value="1"/>
</dbReference>
<evidence type="ECO:0000313" key="3">
    <source>
        <dbReference type="EMBL" id="MDI5966731.1"/>
    </source>
</evidence>
<gene>
    <name evidence="3" type="ORF">POF43_029050</name>
</gene>
<dbReference type="InterPro" id="IPR050267">
    <property type="entry name" value="Anti-sigma-factor_SerPK"/>
</dbReference>
<dbReference type="InterPro" id="IPR003594">
    <property type="entry name" value="HATPase_dom"/>
</dbReference>
<dbReference type="InterPro" id="IPR036890">
    <property type="entry name" value="HATPase_C_sf"/>
</dbReference>
<reference evidence="3 4" key="1">
    <citation type="submission" date="2023-05" db="EMBL/GenBank/DDBJ databases">
        <title>Streptantibioticus silvisoli sp. nov., acidotolerant actinomycetes 1 from pine litter.</title>
        <authorList>
            <person name="Swiecimska M."/>
            <person name="Golinska P."/>
            <person name="Sangal V."/>
            <person name="Wachnowicz B."/>
            <person name="Goodfellow M."/>
        </authorList>
    </citation>
    <scope>NUCLEOTIDE SEQUENCE [LARGE SCALE GENOMIC DNA]</scope>
    <source>
        <strain evidence="3 4">SL54</strain>
    </source>
</reference>
<keyword evidence="1" id="KW-0808">Transferase</keyword>
<dbReference type="GO" id="GO:0005524">
    <property type="term" value="F:ATP binding"/>
    <property type="evidence" value="ECO:0007669"/>
    <property type="project" value="UniProtKB-KW"/>
</dbReference>
<dbReference type="PANTHER" id="PTHR35526:SF3">
    <property type="entry name" value="ANTI-SIGMA-F FACTOR RSBW"/>
    <property type="match status" value="1"/>
</dbReference>
<evidence type="ECO:0000259" key="2">
    <source>
        <dbReference type="Pfam" id="PF13581"/>
    </source>
</evidence>